<sequence>MSNDLRSWFVTFPNGSNKSHLISETSPLCFRNLLRVTNDIISGDERWGCDTSIFWIMLAWCVHLLE</sequence>
<evidence type="ECO:0000313" key="2">
    <source>
        <dbReference type="Proteomes" id="UP000326396"/>
    </source>
</evidence>
<evidence type="ECO:0000313" key="1">
    <source>
        <dbReference type="EMBL" id="KAD3640374.1"/>
    </source>
</evidence>
<gene>
    <name evidence="1" type="ORF">E3N88_29597</name>
</gene>
<protein>
    <submittedName>
        <fullName evidence="1">Uncharacterized protein</fullName>
    </submittedName>
</protein>
<dbReference type="Proteomes" id="UP000326396">
    <property type="component" value="Linkage Group LG5"/>
</dbReference>
<dbReference type="AlphaFoldDB" id="A0A5N6MM52"/>
<accession>A0A5N6MM52</accession>
<reference evidence="1 2" key="1">
    <citation type="submission" date="2019-05" db="EMBL/GenBank/DDBJ databases">
        <title>Mikania micrantha, genome provides insights into the molecular mechanism of rapid growth.</title>
        <authorList>
            <person name="Liu B."/>
        </authorList>
    </citation>
    <scope>NUCLEOTIDE SEQUENCE [LARGE SCALE GENOMIC DNA]</scope>
    <source>
        <strain evidence="1">NLD-2019</strain>
        <tissue evidence="1">Leaf</tissue>
    </source>
</reference>
<keyword evidence="2" id="KW-1185">Reference proteome</keyword>
<name>A0A5N6MM52_9ASTR</name>
<dbReference type="EMBL" id="SZYD01000015">
    <property type="protein sequence ID" value="KAD3640374.1"/>
    <property type="molecule type" value="Genomic_DNA"/>
</dbReference>
<proteinExistence type="predicted"/>
<comment type="caution">
    <text evidence="1">The sequence shown here is derived from an EMBL/GenBank/DDBJ whole genome shotgun (WGS) entry which is preliminary data.</text>
</comment>
<organism evidence="1 2">
    <name type="scientific">Mikania micrantha</name>
    <name type="common">bitter vine</name>
    <dbReference type="NCBI Taxonomy" id="192012"/>
    <lineage>
        <taxon>Eukaryota</taxon>
        <taxon>Viridiplantae</taxon>
        <taxon>Streptophyta</taxon>
        <taxon>Embryophyta</taxon>
        <taxon>Tracheophyta</taxon>
        <taxon>Spermatophyta</taxon>
        <taxon>Magnoliopsida</taxon>
        <taxon>eudicotyledons</taxon>
        <taxon>Gunneridae</taxon>
        <taxon>Pentapetalae</taxon>
        <taxon>asterids</taxon>
        <taxon>campanulids</taxon>
        <taxon>Asterales</taxon>
        <taxon>Asteraceae</taxon>
        <taxon>Asteroideae</taxon>
        <taxon>Heliantheae alliance</taxon>
        <taxon>Eupatorieae</taxon>
        <taxon>Mikania</taxon>
    </lineage>
</organism>